<name>A0A845QA63_9HYPH</name>
<keyword evidence="3" id="KW-1185">Reference proteome</keyword>
<evidence type="ECO:0000313" key="3">
    <source>
        <dbReference type="Proteomes" id="UP000470384"/>
    </source>
</evidence>
<protein>
    <recommendedName>
        <fullName evidence="1">Rap1a immunity protein domain-containing protein</fullName>
    </recommendedName>
</protein>
<evidence type="ECO:0000313" key="2">
    <source>
        <dbReference type="EMBL" id="NBG95327.1"/>
    </source>
</evidence>
<organism evidence="2 3">
    <name type="scientific">Pyruvatibacter mobilis</name>
    <dbReference type="NCBI Taxonomy" id="1712261"/>
    <lineage>
        <taxon>Bacteria</taxon>
        <taxon>Pseudomonadati</taxon>
        <taxon>Pseudomonadota</taxon>
        <taxon>Alphaproteobacteria</taxon>
        <taxon>Hyphomicrobiales</taxon>
        <taxon>Parvibaculaceae</taxon>
        <taxon>Pyruvatibacter</taxon>
    </lineage>
</organism>
<dbReference type="EMBL" id="WXYQ01000005">
    <property type="protein sequence ID" value="NBG95327.1"/>
    <property type="molecule type" value="Genomic_DNA"/>
</dbReference>
<dbReference type="GeneID" id="300655207"/>
<comment type="caution">
    <text evidence="2">The sequence shown here is derived from an EMBL/GenBank/DDBJ whole genome shotgun (WGS) entry which is preliminary data.</text>
</comment>
<evidence type="ECO:0000259" key="1">
    <source>
        <dbReference type="Pfam" id="PF18602"/>
    </source>
</evidence>
<dbReference type="Pfam" id="PF18602">
    <property type="entry name" value="Rap1a"/>
    <property type="match status" value="1"/>
</dbReference>
<accession>A0A845QA63</accession>
<reference evidence="2 3" key="1">
    <citation type="journal article" date="2016" name="Int. J. Syst. Evol. Microbiol.">
        <title>Pyruvatibacter mobilis gen. nov., sp. nov., a marine bacterium from the culture broth of Picochlorum sp. 122.</title>
        <authorList>
            <person name="Wang G."/>
            <person name="Tang M."/>
            <person name="Wu H."/>
            <person name="Dai S."/>
            <person name="Li T."/>
            <person name="Chen C."/>
            <person name="He H."/>
            <person name="Fan J."/>
            <person name="Xiang W."/>
            <person name="Li X."/>
        </authorList>
    </citation>
    <scope>NUCLEOTIDE SEQUENCE [LARGE SCALE GENOMIC DNA]</scope>
    <source>
        <strain evidence="2 3">GYP-11</strain>
    </source>
</reference>
<dbReference type="OrthoDB" id="8449617at2"/>
<dbReference type="AlphaFoldDB" id="A0A845QA63"/>
<dbReference type="RefSeq" id="WP_160587335.1">
    <property type="nucleotide sequence ID" value="NZ_BMHN01000001.1"/>
</dbReference>
<dbReference type="InterPro" id="IPR041238">
    <property type="entry name" value="Rap1a"/>
</dbReference>
<proteinExistence type="predicted"/>
<feature type="domain" description="Rap1a immunity protein" evidence="1">
    <location>
        <begin position="44"/>
        <end position="153"/>
    </location>
</feature>
<dbReference type="Proteomes" id="UP000470384">
    <property type="component" value="Unassembled WGS sequence"/>
</dbReference>
<gene>
    <name evidence="2" type="ORF">GTQ45_06240</name>
</gene>
<sequence>MGLALTTGPHVRCIRLLTVTASVVLCLALLAVPTGAGAKGRVETGRDLYVACEKAVRDFEAGKTPQTSLAIYHCNRFLAGLFRSHQIMTRNRLTAKQHGLDETDHVQCLRVPRSATFKQLAERVVRQAEWQPHLLDGSAVDLAFTAFDAMTPC</sequence>